<evidence type="ECO:0000259" key="2">
    <source>
        <dbReference type="PROSITE" id="PS51707"/>
    </source>
</evidence>
<accession>A0A916SVE0</accession>
<dbReference type="CDD" id="cd07374">
    <property type="entry name" value="CYTH-like_Pase"/>
    <property type="match status" value="1"/>
</dbReference>
<reference evidence="4" key="1">
    <citation type="journal article" date="2014" name="Int. J. Syst. Evol. Microbiol.">
        <title>Complete genome sequence of Corynebacterium casei LMG S-19264T (=DSM 44701T), isolated from a smear-ripened cheese.</title>
        <authorList>
            <consortium name="US DOE Joint Genome Institute (JGI-PGF)"/>
            <person name="Walter F."/>
            <person name="Albersmeier A."/>
            <person name="Kalinowski J."/>
            <person name="Ruckert C."/>
        </authorList>
    </citation>
    <scope>NUCLEOTIDE SEQUENCE</scope>
    <source>
        <strain evidence="4">CGMCC 1.12827</strain>
    </source>
</reference>
<dbReference type="SUPFAM" id="SSF55154">
    <property type="entry name" value="CYTH-like phosphatases"/>
    <property type="match status" value="1"/>
</dbReference>
<dbReference type="Pfam" id="PF01928">
    <property type="entry name" value="CYTH"/>
    <property type="match status" value="1"/>
</dbReference>
<evidence type="ECO:0000313" key="5">
    <source>
        <dbReference type="Proteomes" id="UP000621454"/>
    </source>
</evidence>
<dbReference type="Gene3D" id="1.40.20.10">
    <property type="entry name" value="CHAD domain"/>
    <property type="match status" value="1"/>
</dbReference>
<dbReference type="RefSeq" id="WP_188584856.1">
    <property type="nucleotide sequence ID" value="NZ_BMGC01000002.1"/>
</dbReference>
<feature type="domain" description="CYTH" evidence="2">
    <location>
        <begin position="6"/>
        <end position="208"/>
    </location>
</feature>
<evidence type="ECO:0000256" key="1">
    <source>
        <dbReference type="SAM" id="MobiDB-lite"/>
    </source>
</evidence>
<dbReference type="SMART" id="SM01118">
    <property type="entry name" value="CYTH"/>
    <property type="match status" value="1"/>
</dbReference>
<dbReference type="Gene3D" id="2.40.320.10">
    <property type="entry name" value="Hypothetical Protein Pfu-838710-001"/>
    <property type="match status" value="1"/>
</dbReference>
<feature type="region of interest" description="Disordered" evidence="1">
    <location>
        <begin position="69"/>
        <end position="98"/>
    </location>
</feature>
<dbReference type="EMBL" id="BMGC01000002">
    <property type="protein sequence ID" value="GGB18562.1"/>
    <property type="molecule type" value="Genomic_DNA"/>
</dbReference>
<feature type="domain" description="CHAD" evidence="3">
    <location>
        <begin position="218"/>
        <end position="500"/>
    </location>
</feature>
<dbReference type="SMART" id="SM00880">
    <property type="entry name" value="CHAD"/>
    <property type="match status" value="1"/>
</dbReference>
<dbReference type="AlphaFoldDB" id="A0A916SVE0"/>
<dbReference type="Pfam" id="PF05235">
    <property type="entry name" value="CHAD"/>
    <property type="match status" value="1"/>
</dbReference>
<organism evidence="4 5">
    <name type="scientific">Gordonia jinhuaensis</name>
    <dbReference type="NCBI Taxonomy" id="1517702"/>
    <lineage>
        <taxon>Bacteria</taxon>
        <taxon>Bacillati</taxon>
        <taxon>Actinomycetota</taxon>
        <taxon>Actinomycetes</taxon>
        <taxon>Mycobacteriales</taxon>
        <taxon>Gordoniaceae</taxon>
        <taxon>Gordonia</taxon>
    </lineage>
</organism>
<protein>
    <submittedName>
        <fullName evidence="4">CHAD domain-containing protein</fullName>
    </submittedName>
</protein>
<comment type="caution">
    <text evidence="4">The sequence shown here is derived from an EMBL/GenBank/DDBJ whole genome shotgun (WGS) entry which is preliminary data.</text>
</comment>
<evidence type="ECO:0000313" key="4">
    <source>
        <dbReference type="EMBL" id="GGB18562.1"/>
    </source>
</evidence>
<proteinExistence type="predicted"/>
<dbReference type="PANTHER" id="PTHR39339:SF1">
    <property type="entry name" value="CHAD DOMAIN-CONTAINING PROTEIN"/>
    <property type="match status" value="1"/>
</dbReference>
<gene>
    <name evidence="4" type="ORF">GCM10011489_03360</name>
</gene>
<keyword evidence="5" id="KW-1185">Reference proteome</keyword>
<name>A0A916SVE0_9ACTN</name>
<reference evidence="4" key="2">
    <citation type="submission" date="2020-09" db="EMBL/GenBank/DDBJ databases">
        <authorList>
            <person name="Sun Q."/>
            <person name="Zhou Y."/>
        </authorList>
    </citation>
    <scope>NUCLEOTIDE SEQUENCE</scope>
    <source>
        <strain evidence="4">CGMCC 1.12827</strain>
    </source>
</reference>
<evidence type="ECO:0000259" key="3">
    <source>
        <dbReference type="PROSITE" id="PS51708"/>
    </source>
</evidence>
<sequence>MPTRDNVELEIKFDVEPGTPAPDLTQVDAIASVSEPQTEDLSATYFDTNSLDLAGNRITLRRRTGGHDAGWHLKRPLAGDGRRETQADLGDSPDESTVPESLASQIVVHVRGRRLVPVAVIDTQREVTVAYDDSGDELGELARDTVTASSLLPGGTSQTWSEWEFELRPDHTDAAGRAVLADVGSVLTAAGARPASSSSKLARAIGSTPVVAQRSLGDHPTALELVLMSLRRHRDLLVDHDPRVRADEDDAVHQMRVAARRLRSVIRGFPGVLDGPRTDALAEELKVLGQVLGAARDAEVQLARHRELLADEEQRPLLTRSLVEDVSHAHDRAVERVHAALDSDRYLALLDMLDAMIGDPEPGPHADDDAKDAVAQAVSHTRKAVKKATRRVDELPADSHEWEEAVHTVRKKAKALRYSAEAEKDLGVDAHRKTARRAAAIQDALGDFHDAVISRHRLTRLRRTGAADRDDTFVLGRLDAREQQMCAESIATWRALARKL</sequence>
<dbReference type="PANTHER" id="PTHR39339">
    <property type="entry name" value="SLR1444 PROTEIN"/>
    <property type="match status" value="1"/>
</dbReference>
<dbReference type="PROSITE" id="PS51707">
    <property type="entry name" value="CYTH"/>
    <property type="match status" value="1"/>
</dbReference>
<dbReference type="PROSITE" id="PS51708">
    <property type="entry name" value="CHAD"/>
    <property type="match status" value="1"/>
</dbReference>
<dbReference type="InterPro" id="IPR023577">
    <property type="entry name" value="CYTH_domain"/>
</dbReference>
<dbReference type="Proteomes" id="UP000621454">
    <property type="component" value="Unassembled WGS sequence"/>
</dbReference>
<dbReference type="InterPro" id="IPR007899">
    <property type="entry name" value="CHAD_dom"/>
</dbReference>
<dbReference type="InterPro" id="IPR033469">
    <property type="entry name" value="CYTH-like_dom_sf"/>
</dbReference>
<dbReference type="InterPro" id="IPR038186">
    <property type="entry name" value="CHAD_dom_sf"/>
</dbReference>